<dbReference type="AlphaFoldDB" id="A0A3S4R2B3"/>
<name>A0A3S4R2B3_9ACTO</name>
<dbReference type="OrthoDB" id="9759709at2"/>
<dbReference type="RefSeq" id="WP_126381834.1">
    <property type="nucleotide sequence ID" value="NZ_LR134350.1"/>
</dbReference>
<evidence type="ECO:0000259" key="4">
    <source>
        <dbReference type="Pfam" id="PF00251"/>
    </source>
</evidence>
<gene>
    <name evidence="5" type="primary">sacC_1</name>
    <name evidence="5" type="ORF">NCTC11636_00637</name>
</gene>
<dbReference type="GO" id="GO:0004564">
    <property type="term" value="F:beta-fructofuranosidase activity"/>
    <property type="evidence" value="ECO:0007669"/>
    <property type="project" value="UniProtKB-EC"/>
</dbReference>
<evidence type="ECO:0000256" key="3">
    <source>
        <dbReference type="ARBA" id="ARBA00023295"/>
    </source>
</evidence>
<dbReference type="Gene3D" id="2.115.10.20">
    <property type="entry name" value="Glycosyl hydrolase domain, family 43"/>
    <property type="match status" value="1"/>
</dbReference>
<dbReference type="KEGG" id="ahw:NCTC11636_00637"/>
<sequence length="304" mass="34143">MSLHLADHWVWDHWIADDGEQYHLFFLRASRALHDPHRRHFRASLGHAVSPDGRAWSLRPDAIVHSDGPAFDDKAIWTGSTVVRPDGSLRVFYTGVSHAERGMVQRIGWADSHDGTTFERATTEPLEADGRWYEKWHPALPWDEAWRDPFVFHHEGAWHMLVTARVAGVEHKRGGVVGHAVSEDLDHWEVLPPLSGPSAFGQLEVCQSRCVDGEHLLVFSCGDDMQAEPGPGGVWVATGQSPLGPWDVDGARYVRPEHLYAGQLLQDREGRWVFTGFNNIVDGTFVGTLPDPLPWEDVELIAPR</sequence>
<evidence type="ECO:0000256" key="2">
    <source>
        <dbReference type="ARBA" id="ARBA00022801"/>
    </source>
</evidence>
<dbReference type="CDD" id="cd18609">
    <property type="entry name" value="GH32-like"/>
    <property type="match status" value="1"/>
</dbReference>
<keyword evidence="6" id="KW-1185">Reference proteome</keyword>
<comment type="similarity">
    <text evidence="1">Belongs to the glycosyl hydrolase 32 family.</text>
</comment>
<reference evidence="5 6" key="1">
    <citation type="submission" date="2018-12" db="EMBL/GenBank/DDBJ databases">
        <authorList>
            <consortium name="Pathogen Informatics"/>
        </authorList>
    </citation>
    <scope>NUCLEOTIDE SEQUENCE [LARGE SCALE GENOMIC DNA]</scope>
    <source>
        <strain evidence="5 6">NCTC11636</strain>
    </source>
</reference>
<dbReference type="InterPro" id="IPR051214">
    <property type="entry name" value="GH32_Enzymes"/>
</dbReference>
<dbReference type="Pfam" id="PF00251">
    <property type="entry name" value="Glyco_hydro_32N"/>
    <property type="match status" value="1"/>
</dbReference>
<keyword evidence="3 5" id="KW-0326">Glycosidase</keyword>
<dbReference type="SUPFAM" id="SSF75005">
    <property type="entry name" value="Arabinanase/levansucrase/invertase"/>
    <property type="match status" value="1"/>
</dbReference>
<dbReference type="InterPro" id="IPR023296">
    <property type="entry name" value="Glyco_hydro_beta-prop_sf"/>
</dbReference>
<organism evidence="5 6">
    <name type="scientific">Actinomyces howellii</name>
    <dbReference type="NCBI Taxonomy" id="52771"/>
    <lineage>
        <taxon>Bacteria</taxon>
        <taxon>Bacillati</taxon>
        <taxon>Actinomycetota</taxon>
        <taxon>Actinomycetes</taxon>
        <taxon>Actinomycetales</taxon>
        <taxon>Actinomycetaceae</taxon>
        <taxon>Actinomyces</taxon>
    </lineage>
</organism>
<proteinExistence type="inferred from homology"/>
<evidence type="ECO:0000313" key="6">
    <source>
        <dbReference type="Proteomes" id="UP000266895"/>
    </source>
</evidence>
<dbReference type="InterPro" id="IPR013148">
    <property type="entry name" value="Glyco_hydro_32_N"/>
</dbReference>
<protein>
    <submittedName>
        <fullName evidence="5">Extracellular sucrase</fullName>
        <ecNumber evidence="5">3.2.1.26</ecNumber>
    </submittedName>
</protein>
<dbReference type="PANTHER" id="PTHR43101">
    <property type="entry name" value="BETA-FRUCTOSIDASE"/>
    <property type="match status" value="1"/>
</dbReference>
<dbReference type="PANTHER" id="PTHR43101:SF1">
    <property type="entry name" value="BETA-FRUCTOSIDASE"/>
    <property type="match status" value="1"/>
</dbReference>
<feature type="domain" description="Glycosyl hydrolase family 32 N-terminal" evidence="4">
    <location>
        <begin position="20"/>
        <end position="282"/>
    </location>
</feature>
<dbReference type="EMBL" id="LR134350">
    <property type="protein sequence ID" value="VEG26658.1"/>
    <property type="molecule type" value="Genomic_DNA"/>
</dbReference>
<evidence type="ECO:0000256" key="1">
    <source>
        <dbReference type="ARBA" id="ARBA00009902"/>
    </source>
</evidence>
<dbReference type="EC" id="3.2.1.26" evidence="5"/>
<accession>A0A3S4R2B3</accession>
<dbReference type="Proteomes" id="UP000266895">
    <property type="component" value="Chromosome"/>
</dbReference>
<keyword evidence="2 5" id="KW-0378">Hydrolase</keyword>
<evidence type="ECO:0000313" key="5">
    <source>
        <dbReference type="EMBL" id="VEG26658.1"/>
    </source>
</evidence>